<dbReference type="AlphaFoldDB" id="A0A9Q3BET4"/>
<accession>A0A9Q3BET4</accession>
<feature type="compositionally biased region" description="Basic and acidic residues" evidence="1">
    <location>
        <begin position="9"/>
        <end position="27"/>
    </location>
</feature>
<protein>
    <submittedName>
        <fullName evidence="2">Uncharacterized protein</fullName>
    </submittedName>
</protein>
<dbReference type="EMBL" id="AVOT02000656">
    <property type="protein sequence ID" value="MBW0463923.1"/>
    <property type="molecule type" value="Genomic_DNA"/>
</dbReference>
<proteinExistence type="predicted"/>
<keyword evidence="3" id="KW-1185">Reference proteome</keyword>
<comment type="caution">
    <text evidence="2">The sequence shown here is derived from an EMBL/GenBank/DDBJ whole genome shotgun (WGS) entry which is preliminary data.</text>
</comment>
<sequence length="162" mass="18718">MLESQDINLQKRERATKRWDNKGKEIENGNSHQEWHISQGYLSNKLQKDTPINGLHGLRRNYSDPPTPVQSTLKGGLAQNTHLNRHADRYWSPQINHRWIQSSPNLSIPGGFQEEERDAIQGNSFIQSEEINSQYTKPKIETFVSIIIQLQKASVAIERNIY</sequence>
<dbReference type="Proteomes" id="UP000765509">
    <property type="component" value="Unassembled WGS sequence"/>
</dbReference>
<evidence type="ECO:0000313" key="3">
    <source>
        <dbReference type="Proteomes" id="UP000765509"/>
    </source>
</evidence>
<reference evidence="2" key="1">
    <citation type="submission" date="2021-03" db="EMBL/GenBank/DDBJ databases">
        <title>Draft genome sequence of rust myrtle Austropuccinia psidii MF-1, a brazilian biotype.</title>
        <authorList>
            <person name="Quecine M.C."/>
            <person name="Pachon D.M.R."/>
            <person name="Bonatelli M.L."/>
            <person name="Correr F.H."/>
            <person name="Franceschini L.M."/>
            <person name="Leite T.F."/>
            <person name="Margarido G.R.A."/>
            <person name="Almeida C.A."/>
            <person name="Ferrarezi J.A."/>
            <person name="Labate C.A."/>
        </authorList>
    </citation>
    <scope>NUCLEOTIDE SEQUENCE</scope>
    <source>
        <strain evidence="2">MF-1</strain>
    </source>
</reference>
<gene>
    <name evidence="2" type="ORF">O181_003638</name>
</gene>
<name>A0A9Q3BET4_9BASI</name>
<feature type="region of interest" description="Disordered" evidence="1">
    <location>
        <begin position="1"/>
        <end position="32"/>
    </location>
</feature>
<evidence type="ECO:0000313" key="2">
    <source>
        <dbReference type="EMBL" id="MBW0463923.1"/>
    </source>
</evidence>
<organism evidence="2 3">
    <name type="scientific">Austropuccinia psidii MF-1</name>
    <dbReference type="NCBI Taxonomy" id="1389203"/>
    <lineage>
        <taxon>Eukaryota</taxon>
        <taxon>Fungi</taxon>
        <taxon>Dikarya</taxon>
        <taxon>Basidiomycota</taxon>
        <taxon>Pucciniomycotina</taxon>
        <taxon>Pucciniomycetes</taxon>
        <taxon>Pucciniales</taxon>
        <taxon>Sphaerophragmiaceae</taxon>
        <taxon>Austropuccinia</taxon>
    </lineage>
</organism>
<evidence type="ECO:0000256" key="1">
    <source>
        <dbReference type="SAM" id="MobiDB-lite"/>
    </source>
</evidence>